<dbReference type="RefSeq" id="WP_058023506.1">
    <property type="nucleotide sequence ID" value="NZ_LNDJ01000001.1"/>
</dbReference>
<dbReference type="InterPro" id="IPR000131">
    <property type="entry name" value="ATP_synth_F1_gsu"/>
</dbReference>
<keyword evidence="9 12" id="KW-0472">Membrane</keyword>
<evidence type="ECO:0000256" key="5">
    <source>
        <dbReference type="ARBA" id="ARBA00022448"/>
    </source>
</evidence>
<dbReference type="PANTHER" id="PTHR11693:SF22">
    <property type="entry name" value="ATP SYNTHASE SUBUNIT GAMMA, MITOCHONDRIAL"/>
    <property type="match status" value="1"/>
</dbReference>
<keyword evidence="13" id="KW-0378">Hydrolase</keyword>
<evidence type="ECO:0000256" key="3">
    <source>
        <dbReference type="ARBA" id="ARBA00007681"/>
    </source>
</evidence>
<dbReference type="PROSITE" id="PS00153">
    <property type="entry name" value="ATPASE_GAMMA"/>
    <property type="match status" value="1"/>
</dbReference>
<organism evidence="13 14">
    <name type="scientific">Psychrobacter piscatorii</name>
    <dbReference type="NCBI Taxonomy" id="554343"/>
    <lineage>
        <taxon>Bacteria</taxon>
        <taxon>Pseudomonadati</taxon>
        <taxon>Pseudomonadota</taxon>
        <taxon>Gammaproteobacteria</taxon>
        <taxon>Moraxellales</taxon>
        <taxon>Moraxellaceae</taxon>
        <taxon>Psychrobacter</taxon>
    </lineage>
</organism>
<comment type="subcellular location">
    <subcellularLocation>
        <location evidence="12">Cell membrane</location>
        <topology evidence="12">Peripheral membrane protein</topology>
    </subcellularLocation>
    <subcellularLocation>
        <location evidence="2">Membrane</location>
        <topology evidence="2">Peripheral membrane protein</topology>
    </subcellularLocation>
</comment>
<comment type="function">
    <text evidence="1 12">Produces ATP from ADP in the presence of a proton gradient across the membrane. The gamma chain is believed to be important in regulating ATPase activity and the flow of protons through the CF(0) complex.</text>
</comment>
<dbReference type="Gene3D" id="1.10.287.80">
    <property type="entry name" value="ATP synthase, gamma subunit, helix hairpin domain"/>
    <property type="match status" value="2"/>
</dbReference>
<evidence type="ECO:0000256" key="10">
    <source>
        <dbReference type="ARBA" id="ARBA00023196"/>
    </source>
</evidence>
<dbReference type="AlphaFoldDB" id="A0A0T6DV35"/>
<dbReference type="NCBIfam" id="TIGR01146">
    <property type="entry name" value="ATPsyn_F1gamma"/>
    <property type="match status" value="1"/>
</dbReference>
<keyword evidence="7 12" id="KW-0375">Hydrogen ion transport</keyword>
<proteinExistence type="inferred from homology"/>
<dbReference type="InterPro" id="IPR023632">
    <property type="entry name" value="ATP_synth_F1_gsu_CS"/>
</dbReference>
<dbReference type="SUPFAM" id="SSF52943">
    <property type="entry name" value="ATP synthase (F1-ATPase), gamma subunit"/>
    <property type="match status" value="1"/>
</dbReference>
<keyword evidence="8 12" id="KW-0406">Ion transport</keyword>
<keyword evidence="14" id="KW-1185">Reference proteome</keyword>
<reference evidence="13 14" key="1">
    <citation type="submission" date="2015-11" db="EMBL/GenBank/DDBJ databases">
        <title>Permanent draft genome of Psychrobacter piscatorii LQ58.</title>
        <authorList>
            <person name="Zhou M."/>
            <person name="Dong B."/>
            <person name="Liu Q."/>
        </authorList>
    </citation>
    <scope>NUCLEOTIDE SEQUENCE [LARGE SCALE GENOMIC DNA]</scope>
    <source>
        <strain evidence="13 14">LQ58</strain>
    </source>
</reference>
<dbReference type="GO" id="GO:0042777">
    <property type="term" value="P:proton motive force-driven plasma membrane ATP synthesis"/>
    <property type="evidence" value="ECO:0007669"/>
    <property type="project" value="UniProtKB-UniRule"/>
</dbReference>
<dbReference type="GO" id="GO:0046933">
    <property type="term" value="F:proton-transporting ATP synthase activity, rotational mechanism"/>
    <property type="evidence" value="ECO:0007669"/>
    <property type="project" value="UniProtKB-UniRule"/>
</dbReference>
<dbReference type="HAMAP" id="MF_00815">
    <property type="entry name" value="ATP_synth_gamma_bact"/>
    <property type="match status" value="1"/>
</dbReference>
<dbReference type="PANTHER" id="PTHR11693">
    <property type="entry name" value="ATP SYNTHASE GAMMA CHAIN"/>
    <property type="match status" value="1"/>
</dbReference>
<dbReference type="GO" id="GO:0005524">
    <property type="term" value="F:ATP binding"/>
    <property type="evidence" value="ECO:0007669"/>
    <property type="project" value="UniProtKB-UniRule"/>
</dbReference>
<dbReference type="NCBIfam" id="NF004144">
    <property type="entry name" value="PRK05621.1-1"/>
    <property type="match status" value="1"/>
</dbReference>
<evidence type="ECO:0000256" key="6">
    <source>
        <dbReference type="ARBA" id="ARBA00022475"/>
    </source>
</evidence>
<evidence type="ECO:0000256" key="4">
    <source>
        <dbReference type="ARBA" id="ARBA00011648"/>
    </source>
</evidence>
<evidence type="ECO:0000256" key="7">
    <source>
        <dbReference type="ARBA" id="ARBA00022781"/>
    </source>
</evidence>
<evidence type="ECO:0000256" key="9">
    <source>
        <dbReference type="ARBA" id="ARBA00023136"/>
    </source>
</evidence>
<evidence type="ECO:0000256" key="2">
    <source>
        <dbReference type="ARBA" id="ARBA00004170"/>
    </source>
</evidence>
<dbReference type="Pfam" id="PF00231">
    <property type="entry name" value="ATP-synt"/>
    <property type="match status" value="1"/>
</dbReference>
<gene>
    <name evidence="12" type="primary">atpG</name>
    <name evidence="13" type="ORF">AS194_00325</name>
</gene>
<keyword evidence="6 12" id="KW-1003">Cell membrane</keyword>
<keyword evidence="5 12" id="KW-0813">Transport</keyword>
<keyword evidence="11 12" id="KW-0066">ATP synthesis</keyword>
<evidence type="ECO:0000313" key="13">
    <source>
        <dbReference type="EMBL" id="KRU23696.1"/>
    </source>
</evidence>
<keyword evidence="10 12" id="KW-0139">CF(1)</keyword>
<comment type="subunit">
    <text evidence="4 12">F-type ATPases have 2 components, CF(1) - the catalytic core - and CF(0) - the membrane proton channel. CF(1) has five subunits: alpha(3), beta(3), gamma(1), delta(1), epsilon(1). CF(0) has three main subunits: a, b and c.</text>
</comment>
<dbReference type="GO" id="GO:0045259">
    <property type="term" value="C:proton-transporting ATP synthase complex"/>
    <property type="evidence" value="ECO:0007669"/>
    <property type="project" value="UniProtKB-KW"/>
</dbReference>
<dbReference type="GO" id="GO:0005886">
    <property type="term" value="C:plasma membrane"/>
    <property type="evidence" value="ECO:0007669"/>
    <property type="project" value="UniProtKB-SubCell"/>
</dbReference>
<dbReference type="PRINTS" id="PR00126">
    <property type="entry name" value="ATPASEGAMMA"/>
</dbReference>
<protein>
    <recommendedName>
        <fullName evidence="12">ATP synthase gamma chain</fullName>
    </recommendedName>
    <alternativeName>
        <fullName evidence="12">ATP synthase F1 sector gamma subunit</fullName>
    </alternativeName>
    <alternativeName>
        <fullName evidence="12">F-ATPase gamma subunit</fullName>
    </alternativeName>
</protein>
<dbReference type="CDD" id="cd12151">
    <property type="entry name" value="F1-ATPase_gamma"/>
    <property type="match status" value="1"/>
</dbReference>
<dbReference type="Proteomes" id="UP000051202">
    <property type="component" value="Unassembled WGS sequence"/>
</dbReference>
<dbReference type="GO" id="GO:0016787">
    <property type="term" value="F:hydrolase activity"/>
    <property type="evidence" value="ECO:0007669"/>
    <property type="project" value="UniProtKB-KW"/>
</dbReference>
<comment type="caution">
    <text evidence="13">The sequence shown here is derived from an EMBL/GenBank/DDBJ whole genome shotgun (WGS) entry which is preliminary data.</text>
</comment>
<dbReference type="InterPro" id="IPR035968">
    <property type="entry name" value="ATP_synth_F1_ATPase_gsu"/>
</dbReference>
<accession>A0A0T6DV35</accession>
<evidence type="ECO:0000256" key="1">
    <source>
        <dbReference type="ARBA" id="ARBA00003456"/>
    </source>
</evidence>
<evidence type="ECO:0000256" key="8">
    <source>
        <dbReference type="ARBA" id="ARBA00023065"/>
    </source>
</evidence>
<comment type="similarity">
    <text evidence="3 12">Belongs to the ATPase gamma chain family.</text>
</comment>
<evidence type="ECO:0000256" key="11">
    <source>
        <dbReference type="ARBA" id="ARBA00023310"/>
    </source>
</evidence>
<sequence length="293" mass="32571">MASLKEIRAKVTSIKSTQKITRAMQMVAASKMRRAQERMEVGRPYADSMRRVISHLVHASSDYKHPYMVSRPVNKVGYIVITSDRGLAGGLNINLFKALTKSIQDYQDQSVQAEFAVIGAKGVSFFKNFGGNVTSAVTDYGDKPTFEQLNAPVQAMLEDYSNGKLDRIYVVYNRFVNAMTQKPTVNQLVPLPEQSFGDEDSGLQTELSWDYIYEPDIKTLIDELLGRYIESIVYQAVMENIASEQSSRMVAMKAATDNAGDLINDLQLVYNKLRQAAITREISEIVGGAAAVS</sequence>
<dbReference type="FunFam" id="1.10.287.80:FF:000005">
    <property type="entry name" value="ATP synthase gamma chain"/>
    <property type="match status" value="1"/>
</dbReference>
<name>A0A0T6DV35_9GAMM</name>
<evidence type="ECO:0000313" key="14">
    <source>
        <dbReference type="Proteomes" id="UP000051202"/>
    </source>
</evidence>
<dbReference type="STRING" id="554343.AS194_00325"/>
<dbReference type="EMBL" id="LNDJ01000001">
    <property type="protein sequence ID" value="KRU23696.1"/>
    <property type="molecule type" value="Genomic_DNA"/>
</dbReference>
<dbReference type="Gene3D" id="3.40.1380.10">
    <property type="match status" value="1"/>
</dbReference>
<evidence type="ECO:0000256" key="12">
    <source>
        <dbReference type="HAMAP-Rule" id="MF_00815"/>
    </source>
</evidence>